<evidence type="ECO:0000313" key="2">
    <source>
        <dbReference type="Proteomes" id="UP000324222"/>
    </source>
</evidence>
<proteinExistence type="predicted"/>
<dbReference type="Proteomes" id="UP000324222">
    <property type="component" value="Unassembled WGS sequence"/>
</dbReference>
<protein>
    <submittedName>
        <fullName evidence="1">Uncharacterized protein</fullName>
    </submittedName>
</protein>
<keyword evidence="2" id="KW-1185">Reference proteome</keyword>
<name>A0A5B7IC09_PORTR</name>
<sequence>MAPRHGTLITSVPDERGVGGVLDPSPTCLSKAGASVPHASLISLHAFSTTGLTHHSCLLVVWRGLYCEHPSTTTLRPAPLGPEGEW</sequence>
<dbReference type="AlphaFoldDB" id="A0A5B7IC09"/>
<reference evidence="1 2" key="1">
    <citation type="submission" date="2019-05" db="EMBL/GenBank/DDBJ databases">
        <title>Another draft genome of Portunus trituberculatus and its Hox gene families provides insights of decapod evolution.</title>
        <authorList>
            <person name="Jeong J.-H."/>
            <person name="Song I."/>
            <person name="Kim S."/>
            <person name="Choi T."/>
            <person name="Kim D."/>
            <person name="Ryu S."/>
            <person name="Kim W."/>
        </authorList>
    </citation>
    <scope>NUCLEOTIDE SEQUENCE [LARGE SCALE GENOMIC DNA]</scope>
    <source>
        <tissue evidence="1">Muscle</tissue>
    </source>
</reference>
<evidence type="ECO:0000313" key="1">
    <source>
        <dbReference type="EMBL" id="MPC82981.1"/>
    </source>
</evidence>
<comment type="caution">
    <text evidence="1">The sequence shown here is derived from an EMBL/GenBank/DDBJ whole genome shotgun (WGS) entry which is preliminary data.</text>
</comment>
<gene>
    <name evidence="1" type="ORF">E2C01_077670</name>
</gene>
<dbReference type="EMBL" id="VSRR010061205">
    <property type="protein sequence ID" value="MPC82981.1"/>
    <property type="molecule type" value="Genomic_DNA"/>
</dbReference>
<accession>A0A5B7IC09</accession>
<organism evidence="1 2">
    <name type="scientific">Portunus trituberculatus</name>
    <name type="common">Swimming crab</name>
    <name type="synonym">Neptunus trituberculatus</name>
    <dbReference type="NCBI Taxonomy" id="210409"/>
    <lineage>
        <taxon>Eukaryota</taxon>
        <taxon>Metazoa</taxon>
        <taxon>Ecdysozoa</taxon>
        <taxon>Arthropoda</taxon>
        <taxon>Crustacea</taxon>
        <taxon>Multicrustacea</taxon>
        <taxon>Malacostraca</taxon>
        <taxon>Eumalacostraca</taxon>
        <taxon>Eucarida</taxon>
        <taxon>Decapoda</taxon>
        <taxon>Pleocyemata</taxon>
        <taxon>Brachyura</taxon>
        <taxon>Eubrachyura</taxon>
        <taxon>Portunoidea</taxon>
        <taxon>Portunidae</taxon>
        <taxon>Portuninae</taxon>
        <taxon>Portunus</taxon>
    </lineage>
</organism>